<evidence type="ECO:0000313" key="13">
    <source>
        <dbReference type="EMBL" id="HIW79937.1"/>
    </source>
</evidence>
<dbReference type="GO" id="GO:0005737">
    <property type="term" value="C:cytoplasm"/>
    <property type="evidence" value="ECO:0007669"/>
    <property type="project" value="UniProtKB-SubCell"/>
</dbReference>
<dbReference type="InterPro" id="IPR009057">
    <property type="entry name" value="Homeodomain-like_sf"/>
</dbReference>
<keyword evidence="7" id="KW-0238">DNA-binding</keyword>
<name>A0A9D1R2S7_9FIRM</name>
<dbReference type="InterPro" id="IPR018060">
    <property type="entry name" value="HTH_AraC"/>
</dbReference>
<dbReference type="PANTHER" id="PTHR42713">
    <property type="entry name" value="HISTIDINE KINASE-RELATED"/>
    <property type="match status" value="1"/>
</dbReference>
<comment type="caution">
    <text evidence="13">The sequence shown here is derived from an EMBL/GenBank/DDBJ whole genome shotgun (WGS) entry which is preliminary data.</text>
</comment>
<evidence type="ECO:0000256" key="7">
    <source>
        <dbReference type="ARBA" id="ARBA00023125"/>
    </source>
</evidence>
<reference evidence="13" key="1">
    <citation type="journal article" date="2021" name="PeerJ">
        <title>Extensive microbial diversity within the chicken gut microbiome revealed by metagenomics and culture.</title>
        <authorList>
            <person name="Gilroy R."/>
            <person name="Ravi A."/>
            <person name="Getino M."/>
            <person name="Pursley I."/>
            <person name="Horton D.L."/>
            <person name="Alikhan N.F."/>
            <person name="Baker D."/>
            <person name="Gharbi K."/>
            <person name="Hall N."/>
            <person name="Watson M."/>
            <person name="Adriaenssens E.M."/>
            <person name="Foster-Nyarko E."/>
            <person name="Jarju S."/>
            <person name="Secka A."/>
            <person name="Antonio M."/>
            <person name="Oren A."/>
            <person name="Chaudhuri R.R."/>
            <person name="La Ragione R."/>
            <person name="Hildebrand F."/>
            <person name="Pallen M.J."/>
        </authorList>
    </citation>
    <scope>NUCLEOTIDE SEQUENCE</scope>
    <source>
        <strain evidence="13">CHK195-6426</strain>
    </source>
</reference>
<reference evidence="13" key="2">
    <citation type="submission" date="2021-04" db="EMBL/GenBank/DDBJ databases">
        <authorList>
            <person name="Gilroy R."/>
        </authorList>
    </citation>
    <scope>NUCLEOTIDE SEQUENCE</scope>
    <source>
        <strain evidence="13">CHK195-6426</strain>
    </source>
</reference>
<evidence type="ECO:0000256" key="1">
    <source>
        <dbReference type="ARBA" id="ARBA00004496"/>
    </source>
</evidence>
<evidence type="ECO:0000259" key="11">
    <source>
        <dbReference type="PROSITE" id="PS01124"/>
    </source>
</evidence>
<dbReference type="PROSITE" id="PS00041">
    <property type="entry name" value="HTH_ARAC_FAMILY_1"/>
    <property type="match status" value="1"/>
</dbReference>
<dbReference type="PANTHER" id="PTHR42713:SF3">
    <property type="entry name" value="TRANSCRIPTIONAL REGULATORY PROTEIN HPTR"/>
    <property type="match status" value="1"/>
</dbReference>
<dbReference type="InterPro" id="IPR018062">
    <property type="entry name" value="HTH_AraC-typ_CS"/>
</dbReference>
<evidence type="ECO:0000256" key="4">
    <source>
        <dbReference type="ARBA" id="ARBA00022553"/>
    </source>
</evidence>
<evidence type="ECO:0000256" key="10">
    <source>
        <dbReference type="PROSITE-ProRule" id="PRU00169"/>
    </source>
</evidence>
<dbReference type="SMART" id="SM00448">
    <property type="entry name" value="REC"/>
    <property type="match status" value="1"/>
</dbReference>
<dbReference type="InterPro" id="IPR051552">
    <property type="entry name" value="HptR"/>
</dbReference>
<evidence type="ECO:0000256" key="2">
    <source>
        <dbReference type="ARBA" id="ARBA00018672"/>
    </source>
</evidence>
<feature type="modified residue" description="4-aspartylphosphate" evidence="10">
    <location>
        <position position="55"/>
    </location>
</feature>
<keyword evidence="3" id="KW-0963">Cytoplasm</keyword>
<keyword evidence="4 10" id="KW-0597">Phosphoprotein</keyword>
<dbReference type="Gene3D" id="3.40.50.2300">
    <property type="match status" value="1"/>
</dbReference>
<gene>
    <name evidence="13" type="ORF">H9742_00170</name>
</gene>
<evidence type="ECO:0000259" key="12">
    <source>
        <dbReference type="PROSITE" id="PS50110"/>
    </source>
</evidence>
<dbReference type="Gene3D" id="1.10.10.60">
    <property type="entry name" value="Homeodomain-like"/>
    <property type="match status" value="2"/>
</dbReference>
<accession>A0A9D1R2S7</accession>
<dbReference type="Pfam" id="PF00072">
    <property type="entry name" value="Response_reg"/>
    <property type="match status" value="1"/>
</dbReference>
<dbReference type="SMART" id="SM00342">
    <property type="entry name" value="HTH_ARAC"/>
    <property type="match status" value="1"/>
</dbReference>
<feature type="domain" description="Response regulatory" evidence="12">
    <location>
        <begin position="3"/>
        <end position="121"/>
    </location>
</feature>
<dbReference type="CDD" id="cd17536">
    <property type="entry name" value="REC_YesN-like"/>
    <property type="match status" value="1"/>
</dbReference>
<evidence type="ECO:0000256" key="6">
    <source>
        <dbReference type="ARBA" id="ARBA00023015"/>
    </source>
</evidence>
<evidence type="ECO:0000313" key="14">
    <source>
        <dbReference type="Proteomes" id="UP000824265"/>
    </source>
</evidence>
<evidence type="ECO:0000256" key="9">
    <source>
        <dbReference type="ARBA" id="ARBA00024867"/>
    </source>
</evidence>
<dbReference type="Proteomes" id="UP000824265">
    <property type="component" value="Unassembled WGS sequence"/>
</dbReference>
<dbReference type="GO" id="GO:0003700">
    <property type="term" value="F:DNA-binding transcription factor activity"/>
    <property type="evidence" value="ECO:0007669"/>
    <property type="project" value="InterPro"/>
</dbReference>
<dbReference type="AlphaFoldDB" id="A0A9D1R2S7"/>
<dbReference type="InterPro" id="IPR001789">
    <property type="entry name" value="Sig_transdc_resp-reg_receiver"/>
</dbReference>
<evidence type="ECO:0000256" key="3">
    <source>
        <dbReference type="ARBA" id="ARBA00022490"/>
    </source>
</evidence>
<feature type="domain" description="HTH araC/xylS-type" evidence="11">
    <location>
        <begin position="428"/>
        <end position="526"/>
    </location>
</feature>
<keyword evidence="5" id="KW-0902">Two-component regulatory system</keyword>
<dbReference type="PROSITE" id="PS50110">
    <property type="entry name" value="RESPONSE_REGULATORY"/>
    <property type="match status" value="1"/>
</dbReference>
<dbReference type="Pfam" id="PF12833">
    <property type="entry name" value="HTH_18"/>
    <property type="match status" value="1"/>
</dbReference>
<dbReference type="InterPro" id="IPR011006">
    <property type="entry name" value="CheY-like_superfamily"/>
</dbReference>
<organism evidence="13 14">
    <name type="scientific">Candidatus Acetatifactor stercoripullorum</name>
    <dbReference type="NCBI Taxonomy" id="2838414"/>
    <lineage>
        <taxon>Bacteria</taxon>
        <taxon>Bacillati</taxon>
        <taxon>Bacillota</taxon>
        <taxon>Clostridia</taxon>
        <taxon>Lachnospirales</taxon>
        <taxon>Lachnospiraceae</taxon>
        <taxon>Acetatifactor</taxon>
    </lineage>
</organism>
<keyword evidence="8" id="KW-0804">Transcription</keyword>
<proteinExistence type="predicted"/>
<dbReference type="GO" id="GO:0043565">
    <property type="term" value="F:sequence-specific DNA binding"/>
    <property type="evidence" value="ECO:0007669"/>
    <property type="project" value="InterPro"/>
</dbReference>
<keyword evidence="6" id="KW-0805">Transcription regulation</keyword>
<dbReference type="SUPFAM" id="SSF46689">
    <property type="entry name" value="Homeodomain-like"/>
    <property type="match status" value="1"/>
</dbReference>
<dbReference type="EMBL" id="DXGH01000001">
    <property type="protein sequence ID" value="HIW79937.1"/>
    <property type="molecule type" value="Genomic_DNA"/>
</dbReference>
<dbReference type="SUPFAM" id="SSF52172">
    <property type="entry name" value="CheY-like"/>
    <property type="match status" value="1"/>
</dbReference>
<evidence type="ECO:0000256" key="5">
    <source>
        <dbReference type="ARBA" id="ARBA00023012"/>
    </source>
</evidence>
<comment type="subcellular location">
    <subcellularLocation>
        <location evidence="1">Cytoplasm</location>
    </subcellularLocation>
</comment>
<sequence>MMKVLLVDDEPFIVQGLSVLIDWQKEGYEIAATASNGKEALNYLRGHKVDVIIADIKMPVMTGLELLETIRREHVSEAYFVILSGYNDFVFAQQAIRHKCMEYILKPVEKEELIAVLRKAAKISENSKIDRQNQKVMERAYLARNVLALLFGKYDGLNLEYVRNHMRLSEGVRYIDIEFCDLKEAQEQEDGQLRYLQRRLYQACIDYLKEDEVHCIFDVSQDEKNFDVGFLYCDYMAAREDCSEREYLQDFRKNLETVLKHPVRMLAGKKVHDISAVAKSYSAACVLNSLEAFRVKKDIYFYEEEVQINQGGIVLCKNSVDALIAAIEQNDKGKIWGSVERLYAEMKQMGVVGDTVNLNINYLLFQLIHLAAQQDDGVNQEEILHYISESSFEEGTVRGSSVHLARFACEYAEYLAQLRKNVSRGVLGDVEKEIRCNYAQNLTLRELSQKYYVNSAYLGQLFRRKYGQSFKDYLNNYRIEQAAARLLRTDDKIYQIAQDVGYKDLDYFINRFIAAKGCTPAKFRKQAGK</sequence>
<protein>
    <recommendedName>
        <fullName evidence="2">Stage 0 sporulation protein A homolog</fullName>
    </recommendedName>
</protein>
<dbReference type="PROSITE" id="PS01124">
    <property type="entry name" value="HTH_ARAC_FAMILY_2"/>
    <property type="match status" value="1"/>
</dbReference>
<comment type="function">
    <text evidence="9">May play the central regulatory role in sporulation. It may be an element of the effector pathway responsible for the activation of sporulation genes in response to nutritional stress. Spo0A may act in concert with spo0H (a sigma factor) to control the expression of some genes that are critical to the sporulation process.</text>
</comment>
<evidence type="ECO:0000256" key="8">
    <source>
        <dbReference type="ARBA" id="ARBA00023163"/>
    </source>
</evidence>
<dbReference type="GO" id="GO:0000160">
    <property type="term" value="P:phosphorelay signal transduction system"/>
    <property type="evidence" value="ECO:0007669"/>
    <property type="project" value="UniProtKB-KW"/>
</dbReference>